<evidence type="ECO:0000313" key="2">
    <source>
        <dbReference type="EMBL" id="RNA43120.1"/>
    </source>
</evidence>
<feature type="region of interest" description="Disordered" evidence="1">
    <location>
        <begin position="1"/>
        <end position="65"/>
    </location>
</feature>
<evidence type="ECO:0000256" key="1">
    <source>
        <dbReference type="SAM" id="MobiDB-lite"/>
    </source>
</evidence>
<dbReference type="Proteomes" id="UP000276133">
    <property type="component" value="Unassembled WGS sequence"/>
</dbReference>
<organism evidence="2 3">
    <name type="scientific">Brachionus plicatilis</name>
    <name type="common">Marine rotifer</name>
    <name type="synonym">Brachionus muelleri</name>
    <dbReference type="NCBI Taxonomy" id="10195"/>
    <lineage>
        <taxon>Eukaryota</taxon>
        <taxon>Metazoa</taxon>
        <taxon>Spiralia</taxon>
        <taxon>Gnathifera</taxon>
        <taxon>Rotifera</taxon>
        <taxon>Eurotatoria</taxon>
        <taxon>Monogononta</taxon>
        <taxon>Pseudotrocha</taxon>
        <taxon>Ploima</taxon>
        <taxon>Brachionidae</taxon>
        <taxon>Brachionus</taxon>
    </lineage>
</organism>
<comment type="caution">
    <text evidence="2">The sequence shown here is derived from an EMBL/GenBank/DDBJ whole genome shotgun (WGS) entry which is preliminary data.</text>
</comment>
<feature type="compositionally biased region" description="Low complexity" evidence="1">
    <location>
        <begin position="26"/>
        <end position="41"/>
    </location>
</feature>
<feature type="compositionally biased region" description="Pro residues" evidence="1">
    <location>
        <begin position="10"/>
        <end position="25"/>
    </location>
</feature>
<reference evidence="2 3" key="1">
    <citation type="journal article" date="2018" name="Sci. Rep.">
        <title>Genomic signatures of local adaptation to the degree of environmental predictability in rotifers.</title>
        <authorList>
            <person name="Franch-Gras L."/>
            <person name="Hahn C."/>
            <person name="Garcia-Roger E.M."/>
            <person name="Carmona M.J."/>
            <person name="Serra M."/>
            <person name="Gomez A."/>
        </authorList>
    </citation>
    <scope>NUCLEOTIDE SEQUENCE [LARGE SCALE GENOMIC DNA]</scope>
    <source>
        <strain evidence="2">HYR1</strain>
    </source>
</reference>
<gene>
    <name evidence="2" type="ORF">BpHYR1_015350</name>
</gene>
<dbReference type="EMBL" id="REGN01000272">
    <property type="protein sequence ID" value="RNA43120.1"/>
    <property type="molecule type" value="Genomic_DNA"/>
</dbReference>
<evidence type="ECO:0000313" key="3">
    <source>
        <dbReference type="Proteomes" id="UP000276133"/>
    </source>
</evidence>
<keyword evidence="3" id="KW-1185">Reference proteome</keyword>
<proteinExistence type="predicted"/>
<sequence length="65" mass="6800">MHLPVHFGPSFPPPHSPLAPGPPRAAAPAHSPPQNRASHQPAHQRAHSAHSSASAQCGRQIQPCP</sequence>
<protein>
    <submittedName>
        <fullName evidence="2">Uncharacterized protein</fullName>
    </submittedName>
</protein>
<dbReference type="AlphaFoldDB" id="A0A3M7T5L2"/>
<accession>A0A3M7T5L2</accession>
<name>A0A3M7T5L2_BRAPC</name>